<dbReference type="EMBL" id="QFMX01000001">
    <property type="protein sequence ID" value="PZO77083.1"/>
    <property type="molecule type" value="Genomic_DNA"/>
</dbReference>
<dbReference type="AlphaFoldDB" id="A0A2W4Z4A0"/>
<gene>
    <name evidence="2" type="ORF">DI640_01495</name>
</gene>
<evidence type="ECO:0000313" key="3">
    <source>
        <dbReference type="Proteomes" id="UP000249555"/>
    </source>
</evidence>
<evidence type="ECO:0000313" key="2">
    <source>
        <dbReference type="EMBL" id="PZO77083.1"/>
    </source>
</evidence>
<name>A0A2W4Z4A0_9SPHN</name>
<evidence type="ECO:0000256" key="1">
    <source>
        <dbReference type="SAM" id="MobiDB-lite"/>
    </source>
</evidence>
<protein>
    <submittedName>
        <fullName evidence="2">Uncharacterized protein</fullName>
    </submittedName>
</protein>
<organism evidence="2 3">
    <name type="scientific">Sphingomonas taxi</name>
    <dbReference type="NCBI Taxonomy" id="1549858"/>
    <lineage>
        <taxon>Bacteria</taxon>
        <taxon>Pseudomonadati</taxon>
        <taxon>Pseudomonadota</taxon>
        <taxon>Alphaproteobacteria</taxon>
        <taxon>Sphingomonadales</taxon>
        <taxon>Sphingomonadaceae</taxon>
        <taxon>Sphingomonas</taxon>
    </lineage>
</organism>
<proteinExistence type="predicted"/>
<sequence length="618" mass="65029">MVLDNGTSFDLGETEATPSIGITDFSRRVTDDFGVTTVVERGFSRRLSVKLALPFNGVSALQQRLADLRATSALWVASDRLDWLSVRGFYKDFDLDHAVPPVSYCTLTVEGLAETSTAPDDGSDPAPIGATATLRLLQPANINETTLAGSSVAEDDYPEWSAGATYPTGSRVIKAATHRVFESAADGNVGNDPAGISGKWLDVGPTNRWAMFDQALGSATSASNTLTVALDVTDVDAVALLDVAGGTVRVQAFGYDRTDDVATGAITFIDLPLTIGRVTVTITGPEQVSVGTLLVGRLRGLGITEASPTAGITDYSRKVVDDFGDVTVVQRAWSKRMTAKALIRTDAVDVVANRIAAVRARPSLWIGRAGLDSLTVYGFFKDFSIEVGVNVSKLSLTIEGLSKAAPVVPFAPGGSVAWPDITDPAGTKPTDNADVTGDNTSKDTNAVGGKPASDLLKSLDDLEKVTIPAVNAAVEQADARITAATERTDAAVADANARIGAAQLTLDGAVRDLANEITRAQGKDEELVERINSLAAEGGYDDTSVRALIERAETARADGDRALANRIDTVVTSYQDLNTATNTRITEQVTTLSNADQALGQRIDSVTADYQGRDATTN</sequence>
<comment type="caution">
    <text evidence="2">The sequence shown here is derived from an EMBL/GenBank/DDBJ whole genome shotgun (WGS) entry which is preliminary data.</text>
</comment>
<reference evidence="2 3" key="1">
    <citation type="submission" date="2017-08" db="EMBL/GenBank/DDBJ databases">
        <title>Infants hospitalized years apart are colonized by the same room-sourced microbial strains.</title>
        <authorList>
            <person name="Brooks B."/>
            <person name="Olm M.R."/>
            <person name="Firek B.A."/>
            <person name="Baker R."/>
            <person name="Thomas B.C."/>
            <person name="Morowitz M.J."/>
            <person name="Banfield J.F."/>
        </authorList>
    </citation>
    <scope>NUCLEOTIDE SEQUENCE [LARGE SCALE GENOMIC DNA]</scope>
    <source>
        <strain evidence="2">S2_018_000_R3_119</strain>
    </source>
</reference>
<accession>A0A2W4Z4A0</accession>
<feature type="region of interest" description="Disordered" evidence="1">
    <location>
        <begin position="423"/>
        <end position="449"/>
    </location>
</feature>
<dbReference type="Proteomes" id="UP000249555">
    <property type="component" value="Unassembled WGS sequence"/>
</dbReference>